<dbReference type="GeneID" id="68867443"/>
<dbReference type="AlphaFoldDB" id="A0AAQ4CV74"/>
<protein>
    <recommendedName>
        <fullName evidence="3">DUF35 domain-containing protein</fullName>
    </recommendedName>
</protein>
<gene>
    <name evidence="1" type="ORF">SACC_27220</name>
</gene>
<accession>A0AAQ4CV74</accession>
<reference evidence="1 2" key="1">
    <citation type="journal article" date="2022" name="Microbiol. Resour. Announc.">
        <title>Complete Genome Sequence of the Hyperthermophilic and Acidophilic Archaeon Saccharolobus caldissimus Strain HS-3T.</title>
        <authorList>
            <person name="Sakai H.D."/>
            <person name="Kurosawa N."/>
        </authorList>
    </citation>
    <scope>NUCLEOTIDE SEQUENCE [LARGE SCALE GENOMIC DNA]</scope>
    <source>
        <strain evidence="1 2">JCM32116</strain>
    </source>
</reference>
<sequence length="116" mass="13144">MEKLSILLEKYNEVYNEGYFPAIKCKNCGYTTQVLRNRCIRCNSDDLEIIKISHGKIYSYTIINRGLDEVTAVVIVDADGVKVKGNYMGDQNYLKIGNLVKSIKSENKSVFVPLSQ</sequence>
<dbReference type="RefSeq" id="WP_229570160.1">
    <property type="nucleotide sequence ID" value="NZ_AP025226.1"/>
</dbReference>
<proteinExistence type="predicted"/>
<dbReference type="InterPro" id="IPR012340">
    <property type="entry name" value="NA-bd_OB-fold"/>
</dbReference>
<dbReference type="KEGG" id="scas:SACC_27220"/>
<dbReference type="Proteomes" id="UP001319921">
    <property type="component" value="Chromosome"/>
</dbReference>
<evidence type="ECO:0000313" key="1">
    <source>
        <dbReference type="EMBL" id="BDB99705.1"/>
    </source>
</evidence>
<name>A0AAQ4CV74_9CREN</name>
<evidence type="ECO:0000313" key="2">
    <source>
        <dbReference type="Proteomes" id="UP001319921"/>
    </source>
</evidence>
<keyword evidence="2" id="KW-1185">Reference proteome</keyword>
<dbReference type="EMBL" id="AP025226">
    <property type="protein sequence ID" value="BDB99705.1"/>
    <property type="molecule type" value="Genomic_DNA"/>
</dbReference>
<evidence type="ECO:0008006" key="3">
    <source>
        <dbReference type="Google" id="ProtNLM"/>
    </source>
</evidence>
<organism evidence="1 2">
    <name type="scientific">Saccharolobus caldissimus</name>
    <dbReference type="NCBI Taxonomy" id="1702097"/>
    <lineage>
        <taxon>Archaea</taxon>
        <taxon>Thermoproteota</taxon>
        <taxon>Thermoprotei</taxon>
        <taxon>Sulfolobales</taxon>
        <taxon>Sulfolobaceae</taxon>
        <taxon>Saccharolobus</taxon>
    </lineage>
</organism>
<dbReference type="SUPFAM" id="SSF50249">
    <property type="entry name" value="Nucleic acid-binding proteins"/>
    <property type="match status" value="1"/>
</dbReference>